<evidence type="ECO:0000313" key="1">
    <source>
        <dbReference type="EMBL" id="MBW4468111.1"/>
    </source>
</evidence>
<dbReference type="EMBL" id="JAHHHV010000084">
    <property type="protein sequence ID" value="MBW4468111.1"/>
    <property type="molecule type" value="Genomic_DNA"/>
</dbReference>
<sequence length="104" mass="11153">MSLAPAQAAQQFTCNGRMKNGRTFSATFLNGLFTQIRWEQSGQPPQVSPLSFSSTNSLGQPIYRGAFQGATAVTLVDLSKGNVSSSSEVSVGVEEWGWARGYCN</sequence>
<dbReference type="Proteomes" id="UP000707356">
    <property type="component" value="Unassembled WGS sequence"/>
</dbReference>
<evidence type="ECO:0000313" key="2">
    <source>
        <dbReference type="Proteomes" id="UP000707356"/>
    </source>
</evidence>
<protein>
    <submittedName>
        <fullName evidence="1">Uncharacterized protein</fullName>
    </submittedName>
</protein>
<dbReference type="AlphaFoldDB" id="A0A951PEE2"/>
<reference evidence="1" key="2">
    <citation type="journal article" date="2022" name="Microbiol. Resour. Announc.">
        <title>Metagenome Sequencing to Explore Phylogenomics of Terrestrial Cyanobacteria.</title>
        <authorList>
            <person name="Ward R.D."/>
            <person name="Stajich J.E."/>
            <person name="Johansen J.R."/>
            <person name="Huntemann M."/>
            <person name="Clum A."/>
            <person name="Foster B."/>
            <person name="Foster B."/>
            <person name="Roux S."/>
            <person name="Palaniappan K."/>
            <person name="Varghese N."/>
            <person name="Mukherjee S."/>
            <person name="Reddy T.B.K."/>
            <person name="Daum C."/>
            <person name="Copeland A."/>
            <person name="Chen I.A."/>
            <person name="Ivanova N.N."/>
            <person name="Kyrpides N.C."/>
            <person name="Shapiro N."/>
            <person name="Eloe-Fadrosh E.A."/>
            <person name="Pietrasiak N."/>
        </authorList>
    </citation>
    <scope>NUCLEOTIDE SEQUENCE</scope>
    <source>
        <strain evidence="1">GSE-TBD4-15B</strain>
    </source>
</reference>
<accession>A0A951PEE2</accession>
<reference evidence="1" key="1">
    <citation type="submission" date="2021-05" db="EMBL/GenBank/DDBJ databases">
        <authorList>
            <person name="Pietrasiak N."/>
            <person name="Ward R."/>
            <person name="Stajich J.E."/>
            <person name="Kurbessoian T."/>
        </authorList>
    </citation>
    <scope>NUCLEOTIDE SEQUENCE</scope>
    <source>
        <strain evidence="1">GSE-TBD4-15B</strain>
    </source>
</reference>
<gene>
    <name evidence="1" type="ORF">KME07_22015</name>
</gene>
<comment type="caution">
    <text evidence="1">The sequence shown here is derived from an EMBL/GenBank/DDBJ whole genome shotgun (WGS) entry which is preliminary data.</text>
</comment>
<proteinExistence type="predicted"/>
<name>A0A951PEE2_9CYAN</name>
<organism evidence="1 2">
    <name type="scientific">Pegethrix bostrychoides GSE-TBD4-15B</name>
    <dbReference type="NCBI Taxonomy" id="2839662"/>
    <lineage>
        <taxon>Bacteria</taxon>
        <taxon>Bacillati</taxon>
        <taxon>Cyanobacteriota</taxon>
        <taxon>Cyanophyceae</taxon>
        <taxon>Oculatellales</taxon>
        <taxon>Oculatellaceae</taxon>
        <taxon>Pegethrix</taxon>
    </lineage>
</organism>